<dbReference type="PROSITE" id="PS50296">
    <property type="entry name" value="SUI1"/>
    <property type="match status" value="1"/>
</dbReference>
<dbReference type="SUPFAM" id="SSF55159">
    <property type="entry name" value="eIF1-like"/>
    <property type="match status" value="1"/>
</dbReference>
<dbReference type="InterPro" id="IPR000361">
    <property type="entry name" value="ATAP_core_dom"/>
</dbReference>
<evidence type="ECO:0000256" key="3">
    <source>
        <dbReference type="ARBA" id="ARBA00006718"/>
    </source>
</evidence>
<dbReference type="Pfam" id="PF01253">
    <property type="entry name" value="SUI1"/>
    <property type="match status" value="1"/>
</dbReference>
<dbReference type="InterPro" id="IPR001950">
    <property type="entry name" value="SUI1"/>
</dbReference>
<dbReference type="AlphaFoldDB" id="A0A507FHV5"/>
<feature type="domain" description="SUI1" evidence="5">
    <location>
        <begin position="206"/>
        <end position="276"/>
    </location>
</feature>
<keyword evidence="7" id="KW-1185">Reference proteome</keyword>
<evidence type="ECO:0000313" key="7">
    <source>
        <dbReference type="Proteomes" id="UP000320333"/>
    </source>
</evidence>
<dbReference type="Pfam" id="PF01521">
    <property type="entry name" value="Fe-S_biosyn"/>
    <property type="match status" value="1"/>
</dbReference>
<dbReference type="NCBIfam" id="TIGR00049">
    <property type="entry name" value="iron-sulfur cluster assembly accessory protein"/>
    <property type="match status" value="1"/>
</dbReference>
<dbReference type="Gene3D" id="3.30.780.10">
    <property type="entry name" value="SUI1-like domain"/>
    <property type="match status" value="1"/>
</dbReference>
<dbReference type="GO" id="GO:0016226">
    <property type="term" value="P:iron-sulfur cluster assembly"/>
    <property type="evidence" value="ECO:0007669"/>
    <property type="project" value="InterPro"/>
</dbReference>
<comment type="similarity">
    <text evidence="3">Belongs to the HesB/IscA family.</text>
</comment>
<dbReference type="Gene3D" id="2.60.300.12">
    <property type="entry name" value="HesB-like domain"/>
    <property type="match status" value="1"/>
</dbReference>
<protein>
    <recommendedName>
        <fullName evidence="5">SUI1 domain-containing protein</fullName>
    </recommendedName>
</protein>
<accession>A0A507FHV5</accession>
<dbReference type="OrthoDB" id="10248435at2759"/>
<evidence type="ECO:0000313" key="6">
    <source>
        <dbReference type="EMBL" id="TPX75792.1"/>
    </source>
</evidence>
<feature type="region of interest" description="Disordered" evidence="4">
    <location>
        <begin position="52"/>
        <end position="79"/>
    </location>
</feature>
<dbReference type="InterPro" id="IPR036877">
    <property type="entry name" value="SUI1_dom_sf"/>
</dbReference>
<dbReference type="PANTHER" id="PTHR10072">
    <property type="entry name" value="IRON-SULFUR CLUSTER ASSEMBLY PROTEIN"/>
    <property type="match status" value="1"/>
</dbReference>
<dbReference type="GO" id="GO:0003729">
    <property type="term" value="F:mRNA binding"/>
    <property type="evidence" value="ECO:0007669"/>
    <property type="project" value="UniProtKB-ARBA"/>
</dbReference>
<dbReference type="FunFam" id="3.30.780.10:FF:000001">
    <property type="entry name" value="Eukaryotic translation initiation factor SUI1"/>
    <property type="match status" value="1"/>
</dbReference>
<comment type="function">
    <text evidence="1">Probably involved in translation.</text>
</comment>
<dbReference type="NCBIfam" id="TIGR01160">
    <property type="entry name" value="SUI1_MOF2"/>
    <property type="match status" value="1"/>
</dbReference>
<dbReference type="CDD" id="cd11566">
    <property type="entry name" value="eIF1_SUI1"/>
    <property type="match status" value="1"/>
</dbReference>
<dbReference type="InterPro" id="IPR005874">
    <property type="entry name" value="SUI1_euk"/>
</dbReference>
<dbReference type="InterPro" id="IPR016092">
    <property type="entry name" value="ATAP"/>
</dbReference>
<evidence type="ECO:0000259" key="5">
    <source>
        <dbReference type="PROSITE" id="PS50296"/>
    </source>
</evidence>
<feature type="compositionally biased region" description="Low complexity" evidence="4">
    <location>
        <begin position="52"/>
        <end position="70"/>
    </location>
</feature>
<dbReference type="SUPFAM" id="SSF89360">
    <property type="entry name" value="HesB-like domain"/>
    <property type="match status" value="1"/>
</dbReference>
<dbReference type="STRING" id="246404.A0A507FHV5"/>
<dbReference type="InterPro" id="IPR050322">
    <property type="entry name" value="Fe-S_cluster_asmbl/transfer"/>
</dbReference>
<gene>
    <name evidence="6" type="ORF">CcCBS67573_g02950</name>
</gene>
<dbReference type="EMBL" id="QEAP01000068">
    <property type="protein sequence ID" value="TPX75792.1"/>
    <property type="molecule type" value="Genomic_DNA"/>
</dbReference>
<reference evidence="6 7" key="1">
    <citation type="journal article" date="2019" name="Sci. Rep.">
        <title>Comparative genomics of chytrid fungi reveal insights into the obligate biotrophic and pathogenic lifestyle of Synchytrium endobioticum.</title>
        <authorList>
            <person name="van de Vossenberg B.T.L.H."/>
            <person name="Warris S."/>
            <person name="Nguyen H.D.T."/>
            <person name="van Gent-Pelzer M.P.E."/>
            <person name="Joly D.L."/>
            <person name="van de Geest H.C."/>
            <person name="Bonants P.J.M."/>
            <person name="Smith D.S."/>
            <person name="Levesque C.A."/>
            <person name="van der Lee T.A.J."/>
        </authorList>
    </citation>
    <scope>NUCLEOTIDE SEQUENCE [LARGE SCALE GENOMIC DNA]</scope>
    <source>
        <strain evidence="6 7">CBS 675.73</strain>
    </source>
</reference>
<dbReference type="GO" id="GO:0051537">
    <property type="term" value="F:2 iron, 2 sulfur cluster binding"/>
    <property type="evidence" value="ECO:0007669"/>
    <property type="project" value="TreeGrafter"/>
</dbReference>
<evidence type="ECO:0000256" key="4">
    <source>
        <dbReference type="SAM" id="MobiDB-lite"/>
    </source>
</evidence>
<comment type="caution">
    <text evidence="6">The sequence shown here is derived from an EMBL/GenBank/DDBJ whole genome shotgun (WGS) entry which is preliminary data.</text>
</comment>
<dbReference type="GO" id="GO:0005739">
    <property type="term" value="C:mitochondrion"/>
    <property type="evidence" value="ECO:0007669"/>
    <property type="project" value="TreeGrafter"/>
</dbReference>
<dbReference type="GO" id="GO:0003743">
    <property type="term" value="F:translation initiation factor activity"/>
    <property type="evidence" value="ECO:0007669"/>
    <property type="project" value="InterPro"/>
</dbReference>
<sequence length="288" mass="31986">MIHLRRCLTSQRLFAPASSASTAPLSPTCRYQPVHQLLLRTVSTRKNYLYTTAQSPTETSQPSPQVPSQPIARVSKKPPSRLPRKAALILTPAAVARLKQLYSDPNNPQLLKVGTRKKGCSGQTYNLEYVTTAPGRMDEVVEQDGVRVLIDSKALFSLIGSEMDFVEDDLSSTFVFNNPNHSLIAKDPFADIGDGDDIGDVQQGYIHIRIQQRNGRKTLTTVQGLAAEIDPKKVLKAFKKQFACNGNIIEDEEHGECIQLQGDQRTKVLQFLTEQEISAKDKIKLHGF</sequence>
<dbReference type="InterPro" id="IPR035903">
    <property type="entry name" value="HesB-like_dom_sf"/>
</dbReference>
<organism evidence="6 7">
    <name type="scientific">Chytriomyces confervae</name>
    <dbReference type="NCBI Taxonomy" id="246404"/>
    <lineage>
        <taxon>Eukaryota</taxon>
        <taxon>Fungi</taxon>
        <taxon>Fungi incertae sedis</taxon>
        <taxon>Chytridiomycota</taxon>
        <taxon>Chytridiomycota incertae sedis</taxon>
        <taxon>Chytridiomycetes</taxon>
        <taxon>Chytridiales</taxon>
        <taxon>Chytriomycetaceae</taxon>
        <taxon>Chytriomyces</taxon>
    </lineage>
</organism>
<evidence type="ECO:0000256" key="1">
    <source>
        <dbReference type="ARBA" id="ARBA00003130"/>
    </source>
</evidence>
<evidence type="ECO:0000256" key="2">
    <source>
        <dbReference type="ARBA" id="ARBA00005422"/>
    </source>
</evidence>
<proteinExistence type="inferred from homology"/>
<name>A0A507FHV5_9FUNG</name>
<comment type="similarity">
    <text evidence="2">Belongs to the SUI1 family.</text>
</comment>
<dbReference type="PANTHER" id="PTHR10072:SF41">
    <property type="entry name" value="IRON-SULFUR CLUSTER ASSEMBLY 1 HOMOLOG, MITOCHONDRIAL"/>
    <property type="match status" value="1"/>
</dbReference>
<dbReference type="Proteomes" id="UP000320333">
    <property type="component" value="Unassembled WGS sequence"/>
</dbReference>